<keyword evidence="6" id="KW-0235">DNA replication</keyword>
<dbReference type="GO" id="GO:0016787">
    <property type="term" value="F:hydrolase activity"/>
    <property type="evidence" value="ECO:0007669"/>
    <property type="project" value="UniProtKB-KW"/>
</dbReference>
<evidence type="ECO:0000256" key="13">
    <source>
        <dbReference type="ARBA" id="ARBA00023125"/>
    </source>
</evidence>
<dbReference type="GO" id="GO:0003677">
    <property type="term" value="F:DNA binding"/>
    <property type="evidence" value="ECO:0007669"/>
    <property type="project" value="UniProtKB-KW"/>
</dbReference>
<evidence type="ECO:0000256" key="7">
    <source>
        <dbReference type="ARBA" id="ARBA00022722"/>
    </source>
</evidence>
<keyword evidence="8" id="KW-0479">Metal-binding</keyword>
<organism evidence="19">
    <name type="scientific">uncultured marine virus</name>
    <dbReference type="NCBI Taxonomy" id="186617"/>
    <lineage>
        <taxon>Viruses</taxon>
        <taxon>environmental samples</taxon>
    </lineage>
</organism>
<evidence type="ECO:0000256" key="5">
    <source>
        <dbReference type="ARBA" id="ARBA00022695"/>
    </source>
</evidence>
<dbReference type="InterPro" id="IPR000605">
    <property type="entry name" value="Helicase_SF3_ssDNA/RNA_vir"/>
</dbReference>
<proteinExistence type="inferred from homology"/>
<keyword evidence="14" id="KW-0511">Multifunctional enzyme</keyword>
<dbReference type="GO" id="GO:0046872">
    <property type="term" value="F:metal ion binding"/>
    <property type="evidence" value="ECO:0007669"/>
    <property type="project" value="UniProtKB-KW"/>
</dbReference>
<dbReference type="GO" id="GO:0003723">
    <property type="term" value="F:RNA binding"/>
    <property type="evidence" value="ECO:0007669"/>
    <property type="project" value="InterPro"/>
</dbReference>
<evidence type="ECO:0000256" key="12">
    <source>
        <dbReference type="ARBA" id="ARBA00023124"/>
    </source>
</evidence>
<evidence type="ECO:0000256" key="8">
    <source>
        <dbReference type="ARBA" id="ARBA00022723"/>
    </source>
</evidence>
<dbReference type="EMBL" id="JX904139">
    <property type="protein sequence ID" value="AGA18263.1"/>
    <property type="molecule type" value="Genomic_DNA"/>
</dbReference>
<sequence>MNKDINPKSRSRAWCLTINNYTEEELECIVSYSSEYTIVGNETCPTSGTKHLQCYIRMTNTKTFTKMKKDFPRAHIEMAGGNDLQNKAYCSKESVLYESGTPSKQGKRSDLEKISNMILESPRMNDMIDKLSNLQAIRTAEKLLMYKEPQRNWKPTVMWFCGRSGTGKSKMAAELLPDAYWAMDTGKWWEGYDGHEHVIIDDMRADFLPYNHLLKLLDRYPYRLEVKGGSRQFLAKTIIITSPYSPDQMFGIMHEDNKQLLRRIDKIKYFDNI</sequence>
<dbReference type="InterPro" id="IPR027417">
    <property type="entry name" value="P-loop_NTPase"/>
</dbReference>
<protein>
    <recommendedName>
        <fullName evidence="15">ATP-dependent helicase Rep</fullName>
    </recommendedName>
    <alternativeName>
        <fullName evidence="16">RepP</fullName>
    </alternativeName>
</protein>
<keyword evidence="5" id="KW-0548">Nucleotidyltransferase</keyword>
<keyword evidence="12" id="KW-0190">Covalent protein-DNA linkage</keyword>
<evidence type="ECO:0000256" key="1">
    <source>
        <dbReference type="ARBA" id="ARBA00001936"/>
    </source>
</evidence>
<comment type="subcellular location">
    <subcellularLocation>
        <location evidence="2">Host nucleus</location>
    </subcellularLocation>
</comment>
<evidence type="ECO:0000256" key="3">
    <source>
        <dbReference type="ARBA" id="ARBA00008545"/>
    </source>
</evidence>
<evidence type="ECO:0000256" key="17">
    <source>
        <dbReference type="ARBA" id="ARBA00049360"/>
    </source>
</evidence>
<comment type="cofactor">
    <cofactor evidence="1">
        <name>Mn(2+)</name>
        <dbReference type="ChEBI" id="CHEBI:29035"/>
    </cofactor>
</comment>
<dbReference type="GO" id="GO:0016779">
    <property type="term" value="F:nucleotidyltransferase activity"/>
    <property type="evidence" value="ECO:0007669"/>
    <property type="project" value="UniProtKB-KW"/>
</dbReference>
<keyword evidence="4" id="KW-0808">Transferase</keyword>
<dbReference type="Gene3D" id="3.40.50.300">
    <property type="entry name" value="P-loop containing nucleotide triphosphate hydrolases"/>
    <property type="match status" value="1"/>
</dbReference>
<keyword evidence="10" id="KW-0255">Endonuclease</keyword>
<keyword evidence="7" id="KW-0540">Nuclease</keyword>
<keyword evidence="13" id="KW-0238">DNA-binding</keyword>
<feature type="domain" description="CRESS-DNA virus Rep endonuclease" evidence="18">
    <location>
        <begin position="8"/>
        <end position="102"/>
    </location>
</feature>
<evidence type="ECO:0000313" key="19">
    <source>
        <dbReference type="EMBL" id="AGA18263.1"/>
    </source>
</evidence>
<comment type="catalytic activity">
    <reaction evidence="17">
        <text>ATP + H2O = ADP + phosphate + H(+)</text>
        <dbReference type="Rhea" id="RHEA:13065"/>
        <dbReference type="ChEBI" id="CHEBI:15377"/>
        <dbReference type="ChEBI" id="CHEBI:15378"/>
        <dbReference type="ChEBI" id="CHEBI:30616"/>
        <dbReference type="ChEBI" id="CHEBI:43474"/>
        <dbReference type="ChEBI" id="CHEBI:456216"/>
    </reaction>
</comment>
<dbReference type="Pfam" id="PF02407">
    <property type="entry name" value="Viral_Rep"/>
    <property type="match status" value="1"/>
</dbReference>
<dbReference type="GO" id="GO:0042025">
    <property type="term" value="C:host cell nucleus"/>
    <property type="evidence" value="ECO:0007669"/>
    <property type="project" value="UniProtKB-SubCell"/>
</dbReference>
<evidence type="ECO:0000256" key="9">
    <source>
        <dbReference type="ARBA" id="ARBA00022741"/>
    </source>
</evidence>
<dbReference type="Gene3D" id="3.40.1310.20">
    <property type="match status" value="1"/>
</dbReference>
<dbReference type="PROSITE" id="PS52020">
    <property type="entry name" value="CRESS_DNA_REP"/>
    <property type="match status" value="1"/>
</dbReference>
<dbReference type="Pfam" id="PF00910">
    <property type="entry name" value="RNA_helicase"/>
    <property type="match status" value="1"/>
</dbReference>
<evidence type="ECO:0000256" key="11">
    <source>
        <dbReference type="ARBA" id="ARBA00022801"/>
    </source>
</evidence>
<evidence type="ECO:0000259" key="18">
    <source>
        <dbReference type="PROSITE" id="PS52020"/>
    </source>
</evidence>
<evidence type="ECO:0000256" key="15">
    <source>
        <dbReference type="ARBA" id="ARBA00030754"/>
    </source>
</evidence>
<evidence type="ECO:0000256" key="2">
    <source>
        <dbReference type="ARBA" id="ARBA00004147"/>
    </source>
</evidence>
<evidence type="ECO:0000256" key="14">
    <source>
        <dbReference type="ARBA" id="ARBA00023268"/>
    </source>
</evidence>
<reference evidence="19" key="1">
    <citation type="journal article" date="2013" name="ISME J.">
        <title>Previously unknown and highly divergent ssDNA viruses populate the oceans.</title>
        <authorList>
            <person name="Labonte J.M."/>
            <person name="Suttle C.A."/>
        </authorList>
    </citation>
    <scope>NUCLEOTIDE SEQUENCE</scope>
</reference>
<accession>S4TF11</accession>
<evidence type="ECO:0000256" key="16">
    <source>
        <dbReference type="ARBA" id="ARBA00032243"/>
    </source>
</evidence>
<dbReference type="GO" id="GO:0006260">
    <property type="term" value="P:DNA replication"/>
    <property type="evidence" value="ECO:0007669"/>
    <property type="project" value="UniProtKB-KW"/>
</dbReference>
<evidence type="ECO:0000256" key="4">
    <source>
        <dbReference type="ARBA" id="ARBA00022679"/>
    </source>
</evidence>
<dbReference type="GO" id="GO:0000166">
    <property type="term" value="F:nucleotide binding"/>
    <property type="evidence" value="ECO:0007669"/>
    <property type="project" value="UniProtKB-KW"/>
</dbReference>
<name>S4TF11_9VIRU</name>
<dbReference type="InterPro" id="IPR049912">
    <property type="entry name" value="CRESS_DNA_REP"/>
</dbReference>
<evidence type="ECO:0000256" key="6">
    <source>
        <dbReference type="ARBA" id="ARBA00022705"/>
    </source>
</evidence>
<dbReference type="SUPFAM" id="SSF52540">
    <property type="entry name" value="P-loop containing nucleoside triphosphate hydrolases"/>
    <property type="match status" value="1"/>
</dbReference>
<dbReference type="GO" id="GO:0004519">
    <property type="term" value="F:endonuclease activity"/>
    <property type="evidence" value="ECO:0007669"/>
    <property type="project" value="UniProtKB-KW"/>
</dbReference>
<keyword evidence="11" id="KW-0378">Hydrolase</keyword>
<comment type="similarity">
    <text evidence="3">Belongs to the nanoviruses/circoviruses replication-associated protein family.</text>
</comment>
<evidence type="ECO:0000256" key="10">
    <source>
        <dbReference type="ARBA" id="ARBA00022759"/>
    </source>
</evidence>
<keyword evidence="9" id="KW-0547">Nucleotide-binding</keyword>
<dbReference type="GO" id="GO:0003724">
    <property type="term" value="F:RNA helicase activity"/>
    <property type="evidence" value="ECO:0007669"/>
    <property type="project" value="InterPro"/>
</dbReference>